<gene>
    <name evidence="1" type="ORF">SDC9_192277</name>
</gene>
<dbReference type="AlphaFoldDB" id="A0A645I1U6"/>
<evidence type="ECO:0000313" key="1">
    <source>
        <dbReference type="EMBL" id="MPN44712.1"/>
    </source>
</evidence>
<proteinExistence type="predicted"/>
<sequence length="105" mass="11822">MLAQSILQHLRFWIELLEAQIILRAVDQRAHWHKTDNLRADNGNAIARRLEADKFDHAVERGEAVVRHIDRNLRGVALLEIDAHRLDAGQAAAGLANHAGNLVRN</sequence>
<reference evidence="1" key="1">
    <citation type="submission" date="2019-08" db="EMBL/GenBank/DDBJ databases">
        <authorList>
            <person name="Kucharzyk K."/>
            <person name="Murdoch R.W."/>
            <person name="Higgins S."/>
            <person name="Loffler F."/>
        </authorList>
    </citation>
    <scope>NUCLEOTIDE SEQUENCE</scope>
</reference>
<name>A0A645I1U6_9ZZZZ</name>
<protein>
    <submittedName>
        <fullName evidence="1">Uncharacterized protein</fullName>
    </submittedName>
</protein>
<comment type="caution">
    <text evidence="1">The sequence shown here is derived from an EMBL/GenBank/DDBJ whole genome shotgun (WGS) entry which is preliminary data.</text>
</comment>
<organism evidence="1">
    <name type="scientific">bioreactor metagenome</name>
    <dbReference type="NCBI Taxonomy" id="1076179"/>
    <lineage>
        <taxon>unclassified sequences</taxon>
        <taxon>metagenomes</taxon>
        <taxon>ecological metagenomes</taxon>
    </lineage>
</organism>
<dbReference type="EMBL" id="VSSQ01104046">
    <property type="protein sequence ID" value="MPN44712.1"/>
    <property type="molecule type" value="Genomic_DNA"/>
</dbReference>
<accession>A0A645I1U6</accession>